<protein>
    <submittedName>
        <fullName evidence="2">Uncharacterized protein</fullName>
    </submittedName>
</protein>
<dbReference type="EMBL" id="LVLJ01001129">
    <property type="protein sequence ID" value="OAE31272.1"/>
    <property type="molecule type" value="Genomic_DNA"/>
</dbReference>
<gene>
    <name evidence="2" type="ORF">AXG93_1962s1290</name>
</gene>
<dbReference type="Proteomes" id="UP000077202">
    <property type="component" value="Unassembled WGS sequence"/>
</dbReference>
<evidence type="ECO:0000313" key="2">
    <source>
        <dbReference type="EMBL" id="OAE31272.1"/>
    </source>
</evidence>
<feature type="compositionally biased region" description="Polar residues" evidence="1">
    <location>
        <begin position="157"/>
        <end position="166"/>
    </location>
</feature>
<feature type="compositionally biased region" description="Basic and acidic residues" evidence="1">
    <location>
        <begin position="137"/>
        <end position="147"/>
    </location>
</feature>
<organism evidence="2 3">
    <name type="scientific">Marchantia polymorpha subsp. ruderalis</name>
    <dbReference type="NCBI Taxonomy" id="1480154"/>
    <lineage>
        <taxon>Eukaryota</taxon>
        <taxon>Viridiplantae</taxon>
        <taxon>Streptophyta</taxon>
        <taxon>Embryophyta</taxon>
        <taxon>Marchantiophyta</taxon>
        <taxon>Marchantiopsida</taxon>
        <taxon>Marchantiidae</taxon>
        <taxon>Marchantiales</taxon>
        <taxon>Marchantiaceae</taxon>
        <taxon>Marchantia</taxon>
    </lineage>
</organism>
<sequence length="166" mass="17810">MALAEETFGLRARVFLCDAHSHDKKRSRSDGGGASTICGHVQIGVVGLGWHEFLLFMQDALGEVAFGAEPISSLSFTPMSNDLATTKNEAFVGGFVDHINKFVPTAARPLGDRGVSRRAPPRTHALPTVPKALQKRPRQEGSREEKVGLLQAPSIPVSASTPIKRA</sequence>
<dbReference type="AlphaFoldDB" id="A0A176WG04"/>
<name>A0A176WG04_MARPO</name>
<proteinExistence type="predicted"/>
<feature type="region of interest" description="Disordered" evidence="1">
    <location>
        <begin position="110"/>
        <end position="166"/>
    </location>
</feature>
<keyword evidence="3" id="KW-1185">Reference proteome</keyword>
<evidence type="ECO:0000313" key="3">
    <source>
        <dbReference type="Proteomes" id="UP000077202"/>
    </source>
</evidence>
<comment type="caution">
    <text evidence="2">The sequence shown here is derived from an EMBL/GenBank/DDBJ whole genome shotgun (WGS) entry which is preliminary data.</text>
</comment>
<reference evidence="2" key="1">
    <citation type="submission" date="2016-03" db="EMBL/GenBank/DDBJ databases">
        <title>Mechanisms controlling the formation of the plant cell surface in tip-growing cells are functionally conserved among land plants.</title>
        <authorList>
            <person name="Honkanen S."/>
            <person name="Jones V.A."/>
            <person name="Morieri G."/>
            <person name="Champion C."/>
            <person name="Hetherington A.J."/>
            <person name="Kelly S."/>
            <person name="Saint-Marcoux D."/>
            <person name="Proust H."/>
            <person name="Prescott H."/>
            <person name="Dolan L."/>
        </authorList>
    </citation>
    <scope>NUCLEOTIDE SEQUENCE [LARGE SCALE GENOMIC DNA]</scope>
    <source>
        <tissue evidence="2">Whole gametophyte</tissue>
    </source>
</reference>
<accession>A0A176WG04</accession>
<evidence type="ECO:0000256" key="1">
    <source>
        <dbReference type="SAM" id="MobiDB-lite"/>
    </source>
</evidence>